<accession>A0ACB9QTC9</accession>
<gene>
    <name evidence="1" type="ORF">MLD38_018560</name>
</gene>
<keyword evidence="2" id="KW-1185">Reference proteome</keyword>
<name>A0ACB9QTC9_9MYRT</name>
<proteinExistence type="predicted"/>
<sequence>MSRKTVLAFDFLLLCLLTVLCRSSSLHHHHDHRHDTRRYAVSPPKTLFVFGDSYADTGNTPIGYSPRGSSLAAWKVPYGETFPGKPSGRFSDGHVLTDFVANYFGLTSPVPYNFRKVGGSNLKFGINFAIGGTGVFETLVPLPNMTVQIDTFKQLIDGGLYTEADLQSSVALVTLSGNDYNSYLTKNGPFLGLPAYITKAVAQLVVNIKRIHDLGVKKVAVAGLQPLGCLPQITYTAGFQKCNGTINALVLFHNRLLWTAVAALNIHTEDSSAFIPVDLYDAFLLAFKGKSGTMFANPLQPCCIGVNASYSCRDVDSTGLKLYELCPDPSATFFWDQFHPTQQGWKAVSTLLASTFQKL</sequence>
<evidence type="ECO:0000313" key="2">
    <source>
        <dbReference type="Proteomes" id="UP001057402"/>
    </source>
</evidence>
<protein>
    <submittedName>
        <fullName evidence="1">Uncharacterized protein</fullName>
    </submittedName>
</protein>
<reference evidence="2" key="1">
    <citation type="journal article" date="2023" name="Front. Plant Sci.">
        <title>Chromosomal-level genome assembly of Melastoma candidum provides insights into trichome evolution.</title>
        <authorList>
            <person name="Zhong Y."/>
            <person name="Wu W."/>
            <person name="Sun C."/>
            <person name="Zou P."/>
            <person name="Liu Y."/>
            <person name="Dai S."/>
            <person name="Zhou R."/>
        </authorList>
    </citation>
    <scope>NUCLEOTIDE SEQUENCE [LARGE SCALE GENOMIC DNA]</scope>
</reference>
<comment type="caution">
    <text evidence="1">The sequence shown here is derived from an EMBL/GenBank/DDBJ whole genome shotgun (WGS) entry which is preliminary data.</text>
</comment>
<dbReference type="Proteomes" id="UP001057402">
    <property type="component" value="Chromosome 5"/>
</dbReference>
<organism evidence="1 2">
    <name type="scientific">Melastoma candidum</name>
    <dbReference type="NCBI Taxonomy" id="119954"/>
    <lineage>
        <taxon>Eukaryota</taxon>
        <taxon>Viridiplantae</taxon>
        <taxon>Streptophyta</taxon>
        <taxon>Embryophyta</taxon>
        <taxon>Tracheophyta</taxon>
        <taxon>Spermatophyta</taxon>
        <taxon>Magnoliopsida</taxon>
        <taxon>eudicotyledons</taxon>
        <taxon>Gunneridae</taxon>
        <taxon>Pentapetalae</taxon>
        <taxon>rosids</taxon>
        <taxon>malvids</taxon>
        <taxon>Myrtales</taxon>
        <taxon>Melastomataceae</taxon>
        <taxon>Melastomatoideae</taxon>
        <taxon>Melastomateae</taxon>
        <taxon>Melastoma</taxon>
    </lineage>
</organism>
<evidence type="ECO:0000313" key="1">
    <source>
        <dbReference type="EMBL" id="KAI4370186.1"/>
    </source>
</evidence>
<dbReference type="EMBL" id="CM042884">
    <property type="protein sequence ID" value="KAI4370186.1"/>
    <property type="molecule type" value="Genomic_DNA"/>
</dbReference>